<protein>
    <submittedName>
        <fullName evidence="1">12102_t:CDS:1</fullName>
    </submittedName>
</protein>
<dbReference type="EMBL" id="CAJVQB010010728">
    <property type="protein sequence ID" value="CAG8742365.1"/>
    <property type="molecule type" value="Genomic_DNA"/>
</dbReference>
<reference evidence="1 2" key="1">
    <citation type="submission" date="2021-06" db="EMBL/GenBank/DDBJ databases">
        <authorList>
            <person name="Kallberg Y."/>
            <person name="Tangrot J."/>
            <person name="Rosling A."/>
        </authorList>
    </citation>
    <scope>NUCLEOTIDE SEQUENCE [LARGE SCALE GENOMIC DNA]</scope>
    <source>
        <strain evidence="1 2">120-4 pot B 10/14</strain>
    </source>
</reference>
<sequence length="67" mass="8174">MFLKRNIEEERRNLVFYMDGSLLGIEHNNSDRALIEYAYRENREGQILLQAVKRKKLFIRDKIYEII</sequence>
<organism evidence="1 2">
    <name type="scientific">Gigaspora margarita</name>
    <dbReference type="NCBI Taxonomy" id="4874"/>
    <lineage>
        <taxon>Eukaryota</taxon>
        <taxon>Fungi</taxon>
        <taxon>Fungi incertae sedis</taxon>
        <taxon>Mucoromycota</taxon>
        <taxon>Glomeromycotina</taxon>
        <taxon>Glomeromycetes</taxon>
        <taxon>Diversisporales</taxon>
        <taxon>Gigasporaceae</taxon>
        <taxon>Gigaspora</taxon>
    </lineage>
</organism>
<name>A0ABN7V8X9_GIGMA</name>
<gene>
    <name evidence="1" type="ORF">GMARGA_LOCUS15522</name>
</gene>
<keyword evidence="2" id="KW-1185">Reference proteome</keyword>
<proteinExistence type="predicted"/>
<dbReference type="Proteomes" id="UP000789901">
    <property type="component" value="Unassembled WGS sequence"/>
</dbReference>
<evidence type="ECO:0000313" key="1">
    <source>
        <dbReference type="EMBL" id="CAG8742365.1"/>
    </source>
</evidence>
<evidence type="ECO:0000313" key="2">
    <source>
        <dbReference type="Proteomes" id="UP000789901"/>
    </source>
</evidence>
<comment type="caution">
    <text evidence="1">The sequence shown here is derived from an EMBL/GenBank/DDBJ whole genome shotgun (WGS) entry which is preliminary data.</text>
</comment>
<accession>A0ABN7V8X9</accession>